<dbReference type="Proteomes" id="UP001175211">
    <property type="component" value="Unassembled WGS sequence"/>
</dbReference>
<dbReference type="InterPro" id="IPR011009">
    <property type="entry name" value="Kinase-like_dom_sf"/>
</dbReference>
<evidence type="ECO:0000313" key="1">
    <source>
        <dbReference type="EMBL" id="KAK0449801.1"/>
    </source>
</evidence>
<keyword evidence="2" id="KW-1185">Reference proteome</keyword>
<comment type="caution">
    <text evidence="1">The sequence shown here is derived from an EMBL/GenBank/DDBJ whole genome shotgun (WGS) entry which is preliminary data.</text>
</comment>
<reference evidence="1" key="1">
    <citation type="submission" date="2023-06" db="EMBL/GenBank/DDBJ databases">
        <authorList>
            <consortium name="Lawrence Berkeley National Laboratory"/>
            <person name="Ahrendt S."/>
            <person name="Sahu N."/>
            <person name="Indic B."/>
            <person name="Wong-Bajracharya J."/>
            <person name="Merenyi Z."/>
            <person name="Ke H.-M."/>
            <person name="Monk M."/>
            <person name="Kocsube S."/>
            <person name="Drula E."/>
            <person name="Lipzen A."/>
            <person name="Balint B."/>
            <person name="Henrissat B."/>
            <person name="Andreopoulos B."/>
            <person name="Martin F.M."/>
            <person name="Harder C.B."/>
            <person name="Rigling D."/>
            <person name="Ford K.L."/>
            <person name="Foster G.D."/>
            <person name="Pangilinan J."/>
            <person name="Papanicolaou A."/>
            <person name="Barry K."/>
            <person name="LaButti K."/>
            <person name="Viragh M."/>
            <person name="Koriabine M."/>
            <person name="Yan M."/>
            <person name="Riley R."/>
            <person name="Champramary S."/>
            <person name="Plett K.L."/>
            <person name="Tsai I.J."/>
            <person name="Slot J."/>
            <person name="Sipos G."/>
            <person name="Plett J."/>
            <person name="Nagy L.G."/>
            <person name="Grigoriev I.V."/>
        </authorList>
    </citation>
    <scope>NUCLEOTIDE SEQUENCE</scope>
    <source>
        <strain evidence="1">CCBAS 213</strain>
    </source>
</reference>
<accession>A0AA39JXU4</accession>
<sequence>MSAHTQSHLQVEAPSRSLDSLFPEGFSPVSPWLAPDHSSLRKAKHIARTQCWPRYYIVDFGISRQYDPSNEPPMEPPISGGDKHPPEHSIITVNTPWVDSCNPFPTDVYYLGSMLKRTFSVDTFPPLKFLSSLSDDMIRWDPNLRPTIGEVVQRFAELCNSWTTWQLRQPGCPKRVTLGQKLRRLKYIICPAMNS</sequence>
<evidence type="ECO:0008006" key="3">
    <source>
        <dbReference type="Google" id="ProtNLM"/>
    </source>
</evidence>
<dbReference type="GeneID" id="85366944"/>
<gene>
    <name evidence="1" type="ORF">EV420DRAFT_765573</name>
</gene>
<protein>
    <recommendedName>
        <fullName evidence="3">Protein kinase domain-containing protein</fullName>
    </recommendedName>
</protein>
<dbReference type="RefSeq" id="XP_060327093.1">
    <property type="nucleotide sequence ID" value="XM_060483396.1"/>
</dbReference>
<organism evidence="1 2">
    <name type="scientific">Armillaria tabescens</name>
    <name type="common">Ringless honey mushroom</name>
    <name type="synonym">Agaricus tabescens</name>
    <dbReference type="NCBI Taxonomy" id="1929756"/>
    <lineage>
        <taxon>Eukaryota</taxon>
        <taxon>Fungi</taxon>
        <taxon>Dikarya</taxon>
        <taxon>Basidiomycota</taxon>
        <taxon>Agaricomycotina</taxon>
        <taxon>Agaricomycetes</taxon>
        <taxon>Agaricomycetidae</taxon>
        <taxon>Agaricales</taxon>
        <taxon>Marasmiineae</taxon>
        <taxon>Physalacriaceae</taxon>
        <taxon>Desarmillaria</taxon>
    </lineage>
</organism>
<dbReference type="SUPFAM" id="SSF56112">
    <property type="entry name" value="Protein kinase-like (PK-like)"/>
    <property type="match status" value="1"/>
</dbReference>
<dbReference type="AlphaFoldDB" id="A0AA39JXU4"/>
<proteinExistence type="predicted"/>
<name>A0AA39JXU4_ARMTA</name>
<dbReference type="EMBL" id="JAUEPS010000037">
    <property type="protein sequence ID" value="KAK0449801.1"/>
    <property type="molecule type" value="Genomic_DNA"/>
</dbReference>
<evidence type="ECO:0000313" key="2">
    <source>
        <dbReference type="Proteomes" id="UP001175211"/>
    </source>
</evidence>